<accession>A0A2I2ZVX3</accession>
<protein>
    <submittedName>
        <fullName evidence="2">Glucosylceramidase beta 3/pseudo</fullName>
    </submittedName>
</protein>
<comment type="similarity">
    <text evidence="1">Belongs to the glycosyl hydrolase 1 family.</text>
</comment>
<dbReference type="EMBL" id="CABD030027491">
    <property type="status" value="NOT_ANNOTATED_CDS"/>
    <property type="molecule type" value="Genomic_DNA"/>
</dbReference>
<name>A0A2I2ZVX3_GORGO</name>
<evidence type="ECO:0000313" key="3">
    <source>
        <dbReference type="Proteomes" id="UP000001519"/>
    </source>
</evidence>
<keyword evidence="3" id="KW-1185">Reference proteome</keyword>
<dbReference type="Proteomes" id="UP000001519">
    <property type="component" value="Chromosome 4"/>
</dbReference>
<dbReference type="Bgee" id="ENSGGOG00000013597">
    <property type="expression patterns" value="Expressed in adult mammalian kidney and 2 other cell types or tissues"/>
</dbReference>
<dbReference type="Ensembl" id="ENSGGOT00000043685.1">
    <property type="protein sequence ID" value="ENSGGOP00000051312.1"/>
    <property type="gene ID" value="ENSGGOG00000013597.3"/>
</dbReference>
<evidence type="ECO:0000256" key="1">
    <source>
        <dbReference type="RuleBase" id="RU003690"/>
    </source>
</evidence>
<dbReference type="PANTHER" id="PTHR10353">
    <property type="entry name" value="GLYCOSYL HYDROLASE"/>
    <property type="match status" value="1"/>
</dbReference>
<dbReference type="SUPFAM" id="SSF51445">
    <property type="entry name" value="(Trans)glycosidases"/>
    <property type="match status" value="2"/>
</dbReference>
<reference evidence="3" key="1">
    <citation type="submission" date="2011-05" db="EMBL/GenBank/DDBJ databases">
        <title>Insights into the evolution of the great apes provided by the gorilla genome.</title>
        <authorList>
            <person name="Scally A."/>
        </authorList>
    </citation>
    <scope>NUCLEOTIDE SEQUENCE [LARGE SCALE GENOMIC DNA]</scope>
</reference>
<dbReference type="GO" id="GO:0004553">
    <property type="term" value="F:hydrolase activity, hydrolyzing O-glycosyl compounds"/>
    <property type="evidence" value="ECO:0007669"/>
    <property type="project" value="InterPro"/>
</dbReference>
<dbReference type="PRINTS" id="PR00131">
    <property type="entry name" value="GLHYDRLASE1"/>
</dbReference>
<dbReference type="FunFam" id="3.20.20.80:FF:000141">
    <property type="entry name" value="Glucosylceramidase beta 3 (gene/pseudogene)"/>
    <property type="match status" value="1"/>
</dbReference>
<dbReference type="Gene3D" id="3.20.20.80">
    <property type="entry name" value="Glycosidases"/>
    <property type="match status" value="2"/>
</dbReference>
<sequence>MAFPAGFGWAAATAAYQVEGGWDADGKGPCVWDTFTHQGGERVFKNQTGDVACGSYTLWEEDLKCIKQLGLTHYRFSLSWSRLLPDGTTGFINQKAIQLDKVNLQVYCAWSLLDNFEWNQGYSSRFGLFHVDFEDPARPRVPYTSAKEYAKIIRNNGLEAHL</sequence>
<dbReference type="EMBL" id="CABD030027493">
    <property type="status" value="NOT_ANNOTATED_CDS"/>
    <property type="molecule type" value="Genomic_DNA"/>
</dbReference>
<dbReference type="EMBL" id="CABD030027496">
    <property type="status" value="NOT_ANNOTATED_CDS"/>
    <property type="molecule type" value="Genomic_DNA"/>
</dbReference>
<dbReference type="EMBL" id="CABD030027494">
    <property type="status" value="NOT_ANNOTATED_CDS"/>
    <property type="molecule type" value="Genomic_DNA"/>
</dbReference>
<dbReference type="InterPro" id="IPR033132">
    <property type="entry name" value="GH_1_N_CS"/>
</dbReference>
<reference evidence="2" key="3">
    <citation type="submission" date="2025-08" db="UniProtKB">
        <authorList>
            <consortium name="Ensembl"/>
        </authorList>
    </citation>
    <scope>IDENTIFICATION</scope>
</reference>
<dbReference type="InterPro" id="IPR001360">
    <property type="entry name" value="Glyco_hydro_1"/>
</dbReference>
<gene>
    <name evidence="2" type="primary">LOC101132889</name>
</gene>
<dbReference type="EMBL" id="CABD030027492">
    <property type="status" value="NOT_ANNOTATED_CDS"/>
    <property type="molecule type" value="Genomic_DNA"/>
</dbReference>
<organism evidence="2 3">
    <name type="scientific">Gorilla gorilla gorilla</name>
    <name type="common">Western lowland gorilla</name>
    <dbReference type="NCBI Taxonomy" id="9595"/>
    <lineage>
        <taxon>Eukaryota</taxon>
        <taxon>Metazoa</taxon>
        <taxon>Chordata</taxon>
        <taxon>Craniata</taxon>
        <taxon>Vertebrata</taxon>
        <taxon>Euteleostomi</taxon>
        <taxon>Mammalia</taxon>
        <taxon>Eutheria</taxon>
        <taxon>Euarchontoglires</taxon>
        <taxon>Primates</taxon>
        <taxon>Haplorrhini</taxon>
        <taxon>Catarrhini</taxon>
        <taxon>Hominidae</taxon>
        <taxon>Gorilla</taxon>
    </lineage>
</organism>
<reference evidence="2" key="4">
    <citation type="submission" date="2025-09" db="UniProtKB">
        <authorList>
            <consortium name="Ensembl"/>
        </authorList>
    </citation>
    <scope>IDENTIFICATION</scope>
</reference>
<dbReference type="PANTHER" id="PTHR10353:SF291">
    <property type="entry name" value="CYTOSOLIC BETA-GLUCOSIDASE"/>
    <property type="match status" value="1"/>
</dbReference>
<dbReference type="GeneTree" id="ENSGT00940000160460"/>
<dbReference type="AlphaFoldDB" id="A0A2I2ZVX3"/>
<evidence type="ECO:0000313" key="2">
    <source>
        <dbReference type="Ensembl" id="ENSGGOP00000051312.1"/>
    </source>
</evidence>
<reference evidence="2 3" key="2">
    <citation type="journal article" date="2012" name="Nature">
        <title>Insights into hominid evolution from the gorilla genome sequence.</title>
        <authorList>
            <person name="Scally A."/>
            <person name="Dutheil J.Y."/>
            <person name="Hillier L.W."/>
            <person name="Jordan G.E."/>
            <person name="Goodhead I."/>
            <person name="Herrero J."/>
            <person name="Hobolth A."/>
            <person name="Lappalainen T."/>
            <person name="Mailund T."/>
            <person name="Marques-Bonet T."/>
            <person name="McCarthy S."/>
            <person name="Montgomery S.H."/>
            <person name="Schwalie P.C."/>
            <person name="Tang Y.A."/>
            <person name="Ward M.C."/>
            <person name="Xue Y."/>
            <person name="Yngvadottir B."/>
            <person name="Alkan C."/>
            <person name="Andersen L.N."/>
            <person name="Ayub Q."/>
            <person name="Ball E.V."/>
            <person name="Beal K."/>
            <person name="Bradley B.J."/>
            <person name="Chen Y."/>
            <person name="Clee C.M."/>
            <person name="Fitzgerald S."/>
            <person name="Graves T.A."/>
            <person name="Gu Y."/>
            <person name="Heath P."/>
            <person name="Heger A."/>
            <person name="Karakoc E."/>
            <person name="Kolb-Kokocinski A."/>
            <person name="Laird G.K."/>
            <person name="Lunter G."/>
            <person name="Meader S."/>
            <person name="Mort M."/>
            <person name="Mullikin J.C."/>
            <person name="Munch K."/>
            <person name="O'Connor T.D."/>
            <person name="Phillips A.D."/>
            <person name="Prado-Martinez J."/>
            <person name="Rogers A.S."/>
            <person name="Sajjadian S."/>
            <person name="Schmidt D."/>
            <person name="Shaw K."/>
            <person name="Simpson J.T."/>
            <person name="Stenson P.D."/>
            <person name="Turner D.J."/>
            <person name="Vigilant L."/>
            <person name="Vilella A.J."/>
            <person name="Whitener W."/>
            <person name="Zhu B."/>
            <person name="Cooper D.N."/>
            <person name="de Jong P."/>
            <person name="Dermitzakis E.T."/>
            <person name="Eichler E.E."/>
            <person name="Flicek P."/>
            <person name="Goldman N."/>
            <person name="Mundy N.I."/>
            <person name="Ning Z."/>
            <person name="Odom D.T."/>
            <person name="Ponting C.P."/>
            <person name="Quail M.A."/>
            <person name="Ryder O.A."/>
            <person name="Searle S.M."/>
            <person name="Warren W.C."/>
            <person name="Wilson R.K."/>
            <person name="Schierup M.H."/>
            <person name="Rogers J."/>
            <person name="Tyler-Smith C."/>
            <person name="Durbin R."/>
        </authorList>
    </citation>
    <scope>NUCLEOTIDE SEQUENCE [LARGE SCALE GENOMIC DNA]</scope>
</reference>
<dbReference type="GO" id="GO:0005975">
    <property type="term" value="P:carbohydrate metabolic process"/>
    <property type="evidence" value="ECO:0007669"/>
    <property type="project" value="InterPro"/>
</dbReference>
<dbReference type="EMBL" id="CABD030027495">
    <property type="status" value="NOT_ANNOTATED_CDS"/>
    <property type="molecule type" value="Genomic_DNA"/>
</dbReference>
<dbReference type="EMBL" id="CABD030027497">
    <property type="status" value="NOT_ANNOTATED_CDS"/>
    <property type="molecule type" value="Genomic_DNA"/>
</dbReference>
<dbReference type="PROSITE" id="PS00653">
    <property type="entry name" value="GLYCOSYL_HYDROL_F1_2"/>
    <property type="match status" value="1"/>
</dbReference>
<dbReference type="InterPro" id="IPR017853">
    <property type="entry name" value="GH"/>
</dbReference>
<proteinExistence type="inferred from homology"/>
<dbReference type="Pfam" id="PF00232">
    <property type="entry name" value="Glyco_hydro_1"/>
    <property type="match status" value="1"/>
</dbReference>